<keyword evidence="2" id="KW-1185">Reference proteome</keyword>
<sequence length="246" mass="28138">METRRKNALHELNLLSERFKGEVTNDRGVPVLVVDSSMGSGQINIVNLEKGLLAMEFDLSLKQDFELLMDHSDSEIVFLFYCLKGNCFHKFSGHEIVTKLEELQTGVVFDDDAHTTKLIFKRDEHVIFNCLKVNLKEYQKGAEESDLDTVANLLNSYDKEIMGHLHVGKFNLEIGELIKQLEDAKYADSIASLTYFNGVCHMILAKQIQQFQEDMEKGLKPATTLLKKELQMINELTDYINNYPRG</sequence>
<gene>
    <name evidence="1" type="ORF">NYZ99_16160</name>
</gene>
<dbReference type="EMBL" id="CP104205">
    <property type="protein sequence ID" value="UWX54438.1"/>
    <property type="molecule type" value="Genomic_DNA"/>
</dbReference>
<evidence type="ECO:0000313" key="1">
    <source>
        <dbReference type="EMBL" id="UWX54438.1"/>
    </source>
</evidence>
<accession>A0ABY5Y6F7</accession>
<protein>
    <submittedName>
        <fullName evidence="1">Uncharacterized protein</fullName>
    </submittedName>
</protein>
<evidence type="ECO:0000313" key="2">
    <source>
        <dbReference type="Proteomes" id="UP001059209"/>
    </source>
</evidence>
<dbReference type="Proteomes" id="UP001059209">
    <property type="component" value="Chromosome"/>
</dbReference>
<name>A0ABY5Y6F7_9FLAO</name>
<proteinExistence type="predicted"/>
<dbReference type="RefSeq" id="WP_260572297.1">
    <property type="nucleotide sequence ID" value="NZ_CP104205.1"/>
</dbReference>
<reference evidence="1" key="1">
    <citation type="submission" date="2022-09" db="EMBL/GenBank/DDBJ databases">
        <title>Maribacter litopenaei sp. nov., isolated from the intestinal tract of the Pacific White Shrimp, Litopenaeus vannamei.</title>
        <authorList>
            <person name="Kim S.Y."/>
            <person name="Hwang C.Y."/>
        </authorList>
    </citation>
    <scope>NUCLEOTIDE SEQUENCE</scope>
    <source>
        <strain evidence="1">HL-LV01</strain>
    </source>
</reference>
<organism evidence="1 2">
    <name type="scientific">Maribacter litopenaei</name>
    <dbReference type="NCBI Taxonomy" id="2976127"/>
    <lineage>
        <taxon>Bacteria</taxon>
        <taxon>Pseudomonadati</taxon>
        <taxon>Bacteroidota</taxon>
        <taxon>Flavobacteriia</taxon>
        <taxon>Flavobacteriales</taxon>
        <taxon>Flavobacteriaceae</taxon>
        <taxon>Maribacter</taxon>
    </lineage>
</organism>